<dbReference type="SMART" id="SM00855">
    <property type="entry name" value="PGAM"/>
    <property type="match status" value="1"/>
</dbReference>
<dbReference type="Proteomes" id="UP000235777">
    <property type="component" value="Unassembled WGS sequence"/>
</dbReference>
<dbReference type="InterPro" id="IPR050275">
    <property type="entry name" value="PGM_Phosphatase"/>
</dbReference>
<evidence type="ECO:0000313" key="4">
    <source>
        <dbReference type="Proteomes" id="UP000235777"/>
    </source>
</evidence>
<dbReference type="AlphaFoldDB" id="A0A2N7X2H2"/>
<organism evidence="3 4">
    <name type="scientific">Trinickia symbiotica</name>
    <dbReference type="NCBI Taxonomy" id="863227"/>
    <lineage>
        <taxon>Bacteria</taxon>
        <taxon>Pseudomonadati</taxon>
        <taxon>Pseudomonadota</taxon>
        <taxon>Betaproteobacteria</taxon>
        <taxon>Burkholderiales</taxon>
        <taxon>Burkholderiaceae</taxon>
        <taxon>Trinickia</taxon>
    </lineage>
</organism>
<proteinExistence type="predicted"/>
<keyword evidence="4" id="KW-1185">Reference proteome</keyword>
<accession>A0A2N7X2H2</accession>
<sequence length="266" mass="29546">MPEFKIPKRRRIFLMRHGDVTYFDDSGRAIDPDTVPLNERGQAQARAAGQAFAAANVQFDRVIASGLPRTIETAQCVIAEMRQAIGASERDEPGNPASQMKRPDDDDPLGKQVEIECWPEWREIRSGRLPDLPPAEIERAFLTIFDGIVPEETRFLGGETIGELLDRVLPALARLRADPSWDTVLLVLHGGVNRALLSHAITAGGRAFFGHLAQAAGCINALDAGSQPCDWVVRMLNYAPPGPLFRDVRHTTMEMLYAQYLRYRGD</sequence>
<feature type="region of interest" description="Disordered" evidence="2">
    <location>
        <begin position="86"/>
        <end position="110"/>
    </location>
</feature>
<dbReference type="Pfam" id="PF00300">
    <property type="entry name" value="His_Phos_1"/>
    <property type="match status" value="2"/>
</dbReference>
<dbReference type="CDD" id="cd07067">
    <property type="entry name" value="HP_PGM_like"/>
    <property type="match status" value="1"/>
</dbReference>
<dbReference type="SUPFAM" id="SSF53254">
    <property type="entry name" value="Phosphoglycerate mutase-like"/>
    <property type="match status" value="1"/>
</dbReference>
<evidence type="ECO:0000256" key="2">
    <source>
        <dbReference type="SAM" id="MobiDB-lite"/>
    </source>
</evidence>
<comment type="caution">
    <text evidence="3">The sequence shown here is derived from an EMBL/GenBank/DDBJ whole genome shotgun (WGS) entry which is preliminary data.</text>
</comment>
<evidence type="ECO:0000256" key="1">
    <source>
        <dbReference type="PIRSR" id="PIRSR613078-2"/>
    </source>
</evidence>
<gene>
    <name evidence="3" type="ORF">C0Z20_13865</name>
</gene>
<dbReference type="OrthoDB" id="9781415at2"/>
<dbReference type="RefSeq" id="WP_018442899.1">
    <property type="nucleotide sequence ID" value="NZ_KB890198.1"/>
</dbReference>
<dbReference type="InterPro" id="IPR029033">
    <property type="entry name" value="His_PPase_superfam"/>
</dbReference>
<reference evidence="3 4" key="1">
    <citation type="submission" date="2018-01" db="EMBL/GenBank/DDBJ databases">
        <title>Whole genome analyses suggest that Burkholderia sensu lato contains two further novel genera in the rhizoxinica-symbiotica group Mycetohabitans gen. nov., and Trinickia gen. nov.: implications for the evolution of diazotrophy and nodulation in the Burkholderiaceae.</title>
        <authorList>
            <person name="Estrada-de los Santos P."/>
            <person name="Palmer M."/>
            <person name="Chavez-Ramirez B."/>
            <person name="Beukes C."/>
            <person name="Steenkamp E.T."/>
            <person name="Hirsch A.M."/>
            <person name="Manyaka P."/>
            <person name="Maluk M."/>
            <person name="Lafos M."/>
            <person name="Crook M."/>
            <person name="Gross E."/>
            <person name="Simon M.F."/>
            <person name="Bueno dos Reis Junior F."/>
            <person name="Poole P.S."/>
            <person name="Venter S.N."/>
            <person name="James E.K."/>
        </authorList>
    </citation>
    <scope>NUCLEOTIDE SEQUENCE [LARGE SCALE GENOMIC DNA]</scope>
    <source>
        <strain evidence="3 4">JPY 581</strain>
    </source>
</reference>
<dbReference type="STRING" id="863227.GCA_000373005_04294"/>
<name>A0A2N7X2H2_9BURK</name>
<dbReference type="InterPro" id="IPR013078">
    <property type="entry name" value="His_Pase_superF_clade-1"/>
</dbReference>
<evidence type="ECO:0000313" key="3">
    <source>
        <dbReference type="EMBL" id="PMS35959.1"/>
    </source>
</evidence>
<feature type="binding site" evidence="1">
    <location>
        <position position="69"/>
    </location>
    <ligand>
        <name>substrate</name>
    </ligand>
</feature>
<protein>
    <submittedName>
        <fullName evidence="3">Histidine phosphatase family protein</fullName>
    </submittedName>
</protein>
<dbReference type="Gene3D" id="3.40.50.1240">
    <property type="entry name" value="Phosphoglycerate mutase-like"/>
    <property type="match status" value="1"/>
</dbReference>
<dbReference type="PANTHER" id="PTHR48100">
    <property type="entry name" value="BROAD-SPECIFICITY PHOSPHATASE YOR283W-RELATED"/>
    <property type="match status" value="1"/>
</dbReference>
<dbReference type="GO" id="GO:0016791">
    <property type="term" value="F:phosphatase activity"/>
    <property type="evidence" value="ECO:0007669"/>
    <property type="project" value="TreeGrafter"/>
</dbReference>
<dbReference type="EMBL" id="PNYC01000008">
    <property type="protein sequence ID" value="PMS35959.1"/>
    <property type="molecule type" value="Genomic_DNA"/>
</dbReference>